<feature type="domain" description="NACHT" evidence="4">
    <location>
        <begin position="273"/>
        <end position="415"/>
    </location>
</feature>
<evidence type="ECO:0000256" key="1">
    <source>
        <dbReference type="ARBA" id="ARBA00022737"/>
    </source>
</evidence>
<dbReference type="EMBL" id="JAOTPV010000022">
    <property type="protein sequence ID" value="KAJ4471554.1"/>
    <property type="molecule type" value="Genomic_DNA"/>
</dbReference>
<keyword evidence="2" id="KW-0175">Coiled coil</keyword>
<evidence type="ECO:0000313" key="5">
    <source>
        <dbReference type="EMBL" id="KAJ4471554.1"/>
    </source>
</evidence>
<dbReference type="Proteomes" id="UP001150266">
    <property type="component" value="Unassembled WGS sequence"/>
</dbReference>
<dbReference type="InterPro" id="IPR059179">
    <property type="entry name" value="MLKL-like_MCAfunc"/>
</dbReference>
<dbReference type="InterPro" id="IPR007111">
    <property type="entry name" value="NACHT_NTPase"/>
</dbReference>
<feature type="region of interest" description="Disordered" evidence="3">
    <location>
        <begin position="27"/>
        <end position="49"/>
    </location>
</feature>
<comment type="caution">
    <text evidence="5">The sequence shown here is derived from an EMBL/GenBank/DDBJ whole genome shotgun (WGS) entry which is preliminary data.</text>
</comment>
<dbReference type="Gene3D" id="2.130.10.10">
    <property type="entry name" value="YVTN repeat-like/Quinoprotein amine dehydrogenase"/>
    <property type="match status" value="2"/>
</dbReference>
<dbReference type="Gene3D" id="3.40.50.300">
    <property type="entry name" value="P-loop containing nucleotide triphosphate hydrolases"/>
    <property type="match status" value="1"/>
</dbReference>
<dbReference type="InterPro" id="IPR015943">
    <property type="entry name" value="WD40/YVTN_repeat-like_dom_sf"/>
</dbReference>
<evidence type="ECO:0000313" key="6">
    <source>
        <dbReference type="Proteomes" id="UP001150266"/>
    </source>
</evidence>
<protein>
    <recommendedName>
        <fullName evidence="4">NACHT domain-containing protein</fullName>
    </recommendedName>
</protein>
<dbReference type="InterPro" id="IPR027417">
    <property type="entry name" value="P-loop_NTPase"/>
</dbReference>
<dbReference type="InterPro" id="IPR056884">
    <property type="entry name" value="NPHP3-like_N"/>
</dbReference>
<reference evidence="5" key="1">
    <citation type="submission" date="2022-08" db="EMBL/GenBank/DDBJ databases">
        <title>A Global Phylogenomic Analysis of the Shiitake Genus Lentinula.</title>
        <authorList>
            <consortium name="DOE Joint Genome Institute"/>
            <person name="Sierra-Patev S."/>
            <person name="Min B."/>
            <person name="Naranjo-Ortiz M."/>
            <person name="Looney B."/>
            <person name="Konkel Z."/>
            <person name="Slot J.C."/>
            <person name="Sakamoto Y."/>
            <person name="Steenwyk J.L."/>
            <person name="Rokas A."/>
            <person name="Carro J."/>
            <person name="Camarero S."/>
            <person name="Ferreira P."/>
            <person name="Molpeceres G."/>
            <person name="Ruiz-Duenas F.J."/>
            <person name="Serrano A."/>
            <person name="Henrissat B."/>
            <person name="Drula E."/>
            <person name="Hughes K.W."/>
            <person name="Mata J.L."/>
            <person name="Ishikawa N.K."/>
            <person name="Vargas-Isla R."/>
            <person name="Ushijima S."/>
            <person name="Smith C.A."/>
            <person name="Ahrendt S."/>
            <person name="Andreopoulos W."/>
            <person name="He G."/>
            <person name="Labutti K."/>
            <person name="Lipzen A."/>
            <person name="Ng V."/>
            <person name="Riley R."/>
            <person name="Sandor L."/>
            <person name="Barry K."/>
            <person name="Martinez A.T."/>
            <person name="Xiao Y."/>
            <person name="Gibbons J.G."/>
            <person name="Terashima K."/>
            <person name="Grigoriev I.V."/>
            <person name="Hibbett D.S."/>
        </authorList>
    </citation>
    <scope>NUCLEOTIDE SEQUENCE</scope>
    <source>
        <strain evidence="5">JLM2183</strain>
    </source>
</reference>
<dbReference type="CDD" id="cd21037">
    <property type="entry name" value="MLKL_NTD"/>
    <property type="match status" value="1"/>
</dbReference>
<accession>A0A9W9A1R5</accession>
<proteinExistence type="predicted"/>
<organism evidence="5 6">
    <name type="scientific">Lentinula aciculospora</name>
    <dbReference type="NCBI Taxonomy" id="153920"/>
    <lineage>
        <taxon>Eukaryota</taxon>
        <taxon>Fungi</taxon>
        <taxon>Dikarya</taxon>
        <taxon>Basidiomycota</taxon>
        <taxon>Agaricomycotina</taxon>
        <taxon>Agaricomycetes</taxon>
        <taxon>Agaricomycetidae</taxon>
        <taxon>Agaricales</taxon>
        <taxon>Marasmiineae</taxon>
        <taxon>Omphalotaceae</taxon>
        <taxon>Lentinula</taxon>
    </lineage>
</organism>
<evidence type="ECO:0000259" key="4">
    <source>
        <dbReference type="PROSITE" id="PS50837"/>
    </source>
</evidence>
<dbReference type="Pfam" id="PF24883">
    <property type="entry name" value="NPHP3_N"/>
    <property type="match status" value="1"/>
</dbReference>
<evidence type="ECO:0000256" key="3">
    <source>
        <dbReference type="SAM" id="MobiDB-lite"/>
    </source>
</evidence>
<keyword evidence="1" id="KW-0677">Repeat</keyword>
<dbReference type="PROSITE" id="PS50837">
    <property type="entry name" value="NACHT"/>
    <property type="match status" value="1"/>
</dbReference>
<dbReference type="PANTHER" id="PTHR10039">
    <property type="entry name" value="AMELOGENIN"/>
    <property type="match status" value="1"/>
</dbReference>
<dbReference type="PANTHER" id="PTHR10039:SF14">
    <property type="entry name" value="NACHT DOMAIN-CONTAINING PROTEIN"/>
    <property type="match status" value="1"/>
</dbReference>
<dbReference type="SMART" id="SM00320">
    <property type="entry name" value="WD40"/>
    <property type="match status" value="4"/>
</dbReference>
<dbReference type="OrthoDB" id="3047770at2759"/>
<evidence type="ECO:0000256" key="2">
    <source>
        <dbReference type="SAM" id="Coils"/>
    </source>
</evidence>
<gene>
    <name evidence="5" type="ORF">J3R30DRAFT_3800865</name>
</gene>
<keyword evidence="6" id="KW-1185">Reference proteome</keyword>
<dbReference type="SUPFAM" id="SSF52540">
    <property type="entry name" value="P-loop containing nucleoside triphosphate hydrolases"/>
    <property type="match status" value="1"/>
</dbReference>
<feature type="coiled-coil region" evidence="2">
    <location>
        <begin position="89"/>
        <end position="119"/>
    </location>
</feature>
<sequence length="1411" mass="157266">MVAVVQTLTLLFRSLSSRKKTVALTVEGNPDLTQTPQQPHPPPKSRSISKSISGSAKLLLDILECVSDGVPLVGLGTVLGAVRVLFEQYEKLNENDADVEGLYQNLERLRNQIEPLKDNIPDRFKEFLATNLAPDLAIISKDIEIEIDRLKKSSVVSRYFSASQDAKAIADLTKRINSTFTDILSQFQSLTLKVVMESKVLLDTIAPQVDVSAYIRVLLVGLTCDFFLVVRAKLLKAPNSLPDSFGRKACHLGTRSGVLKDIEDWLKNDTLPQVFCLSGESGSGKTAIAVTIHQQIGTGSDFRYAGFFCSSTFDDASDPKYIFPTLACQLASRADVYSVLGPILTLEDPTNNSSRTQFKKLLVVPLNKVKGPTLLVIDGLDEFKGSEVCEVLETLFSEVHMVPSLKVIVCCRTNSSPFEQASSKVFKNPSDYCRYSLDDVSLPDLRHDLRLLLAVELKNRGMEPKTIISLCDVINNVECSFFVALTACKEINPSIDSSKQVERFKDLLSRGMNTIYQSLIDQAFSNLGLNDDAGDLLQKSCRDLHAALVVFAFSKNSLDLDGLSELFDFSINLLRKFFSGFPDNILSVNDKTVLIHHSSFQDHLKSGQATKADNSSSQDCLHLYITQALLRFQEANLHRHISGEEDFRRHAIVPSATGRRDRKINSTLSYACRCWLDHLDMINTRMTHEGRQSLFSMLQEFLHQHLLHWLEVLAALGDMERIVTLLTTFLKWLQKHCDLAHSSLKAIVSDAFASFTIFRSAIELSPYQVYHSLLIPWTPSGRRLAELYRHVEASVTIAEVSCHRRQMLSFESDIHSGPKPLLIRLSQDASRVAVVRKGSIEIGENAKDVLEVFLNDPGSQPYIDASFVGKDHILVTTLSRSGCAEVHLWDVVSKKVERALLQHYRTATSKMLPVVVVLPENEDTPSLVALLTSSKVKIWEAETWQEQFTLQCRRDQDPQDRLLALSPHHILIGLRLRKFPQLGGKTKTLRVVFAETPCSATFSRDGDTLAIAGDTGISLYTNILESNVSRILPISVLPITRPVSSLVFSPRGQYLAAVGESFLWAWNIASSEQPLMRLQNEEQQTVSSVVFSANGKYLHCAHICPGSKTALFDMRIMEEPISAQMPVTSLAMSCGGRIATGSNNGVVTIWNSSMTSVLRCWKRERHPSAVASITFSHDGQFVASVSPERVYIRSTHSDLGRYEVAQRLPVQSLPEFDGRFLSPCAFSRDASLFVCIIEADSRPAFAQIWKIASWKLLGEFELDVQDYYPGEKIQSICLSQEGGSFAINGRRNMLAVYDLAYNESSIRIESTQRRRVSVRSSLRLYFSPDSKYILSTAGAFDIELGLTPVEMNLVNAFIQNGWIVDSKGRQRCWIPFNEDICDWASCGSLLVVCTKTLGNVILVAVRLDSLQ</sequence>
<dbReference type="SUPFAM" id="SSF69322">
    <property type="entry name" value="Tricorn protease domain 2"/>
    <property type="match status" value="2"/>
</dbReference>
<dbReference type="InterPro" id="IPR001680">
    <property type="entry name" value="WD40_rpt"/>
</dbReference>
<name>A0A9W9A1R5_9AGAR</name>